<dbReference type="Gene3D" id="3.40.50.200">
    <property type="entry name" value="Peptidase S8/S53 domain"/>
    <property type="match status" value="1"/>
</dbReference>
<reference evidence="10 11" key="1">
    <citation type="submission" date="2016-06" db="EMBL/GenBank/DDBJ databases">
        <authorList>
            <person name="Kjaerup R.B."/>
            <person name="Dalgaard T.S."/>
            <person name="Juul-Madsen H.R."/>
        </authorList>
    </citation>
    <scope>NUCLEOTIDE SEQUENCE [LARGE SCALE GENOMIC DNA]</scope>
    <source>
        <strain evidence="10 11">DSM 43821</strain>
    </source>
</reference>
<feature type="signal peptide" evidence="8">
    <location>
        <begin position="1"/>
        <end position="32"/>
    </location>
</feature>
<evidence type="ECO:0000256" key="5">
    <source>
        <dbReference type="PIRSR" id="PIRSR615500-1"/>
    </source>
</evidence>
<keyword evidence="4 6" id="KW-0720">Serine protease</keyword>
<dbReference type="SUPFAM" id="SSF52025">
    <property type="entry name" value="PA domain"/>
    <property type="match status" value="1"/>
</dbReference>
<name>A0A1C4Z6A8_9ACTN</name>
<evidence type="ECO:0000256" key="6">
    <source>
        <dbReference type="PROSITE-ProRule" id="PRU01240"/>
    </source>
</evidence>
<dbReference type="InterPro" id="IPR051048">
    <property type="entry name" value="Peptidase_S8/S53_subtilisin"/>
</dbReference>
<evidence type="ECO:0000256" key="8">
    <source>
        <dbReference type="SAM" id="SignalP"/>
    </source>
</evidence>
<gene>
    <name evidence="10" type="ORF">GA0074696_4084</name>
</gene>
<evidence type="ECO:0000313" key="11">
    <source>
        <dbReference type="Proteomes" id="UP000198228"/>
    </source>
</evidence>
<dbReference type="SUPFAM" id="SSF52743">
    <property type="entry name" value="Subtilisin-like"/>
    <property type="match status" value="1"/>
</dbReference>
<organism evidence="10 11">
    <name type="scientific">Micromonospora purpureochromogenes</name>
    <dbReference type="NCBI Taxonomy" id="47872"/>
    <lineage>
        <taxon>Bacteria</taxon>
        <taxon>Bacillati</taxon>
        <taxon>Actinomycetota</taxon>
        <taxon>Actinomycetes</taxon>
        <taxon>Micromonosporales</taxon>
        <taxon>Micromonosporaceae</taxon>
        <taxon>Micromonospora</taxon>
    </lineage>
</organism>
<dbReference type="InterPro" id="IPR022398">
    <property type="entry name" value="Peptidase_S8_His-AS"/>
</dbReference>
<dbReference type="Proteomes" id="UP000198228">
    <property type="component" value="Chromosome I"/>
</dbReference>
<dbReference type="PRINTS" id="PR00723">
    <property type="entry name" value="SUBTILISIN"/>
</dbReference>
<evidence type="ECO:0000256" key="1">
    <source>
        <dbReference type="ARBA" id="ARBA00011073"/>
    </source>
</evidence>
<feature type="active site" description="Charge relay system" evidence="5 6">
    <location>
        <position position="271"/>
    </location>
</feature>
<keyword evidence="2 6" id="KW-0645">Protease</keyword>
<dbReference type="InterPro" id="IPR046450">
    <property type="entry name" value="PA_dom_sf"/>
</dbReference>
<keyword evidence="8" id="KW-0732">Signal</keyword>
<feature type="active site" description="Charge relay system" evidence="5 6">
    <location>
        <position position="238"/>
    </location>
</feature>
<dbReference type="InterPro" id="IPR000209">
    <property type="entry name" value="Peptidase_S8/S53_dom"/>
</dbReference>
<evidence type="ECO:0000256" key="3">
    <source>
        <dbReference type="ARBA" id="ARBA00022801"/>
    </source>
</evidence>
<accession>A0A1C4Z6A8</accession>
<dbReference type="EMBL" id="LT607410">
    <property type="protein sequence ID" value="SCF28463.1"/>
    <property type="molecule type" value="Genomic_DNA"/>
</dbReference>
<keyword evidence="3 6" id="KW-0378">Hydrolase</keyword>
<dbReference type="InterPro" id="IPR036852">
    <property type="entry name" value="Peptidase_S8/S53_dom_sf"/>
</dbReference>
<dbReference type="RefSeq" id="WP_157746051.1">
    <property type="nucleotide sequence ID" value="NZ_LT607410.1"/>
</dbReference>
<dbReference type="PROSITE" id="PS51892">
    <property type="entry name" value="SUBTILASE"/>
    <property type="match status" value="1"/>
</dbReference>
<protein>
    <submittedName>
        <fullName evidence="10">Subtilase family protein</fullName>
    </submittedName>
</protein>
<dbReference type="AlphaFoldDB" id="A0A1C4Z6A8"/>
<dbReference type="InterPro" id="IPR006311">
    <property type="entry name" value="TAT_signal"/>
</dbReference>
<dbReference type="Gene3D" id="3.50.30.30">
    <property type="match status" value="1"/>
</dbReference>
<evidence type="ECO:0000256" key="2">
    <source>
        <dbReference type="ARBA" id="ARBA00022670"/>
    </source>
</evidence>
<dbReference type="PROSITE" id="PS00136">
    <property type="entry name" value="SUBTILASE_ASP"/>
    <property type="match status" value="1"/>
</dbReference>
<comment type="similarity">
    <text evidence="1 6 7">Belongs to the peptidase S8 family.</text>
</comment>
<dbReference type="Pfam" id="PF00082">
    <property type="entry name" value="Peptidase_S8"/>
    <property type="match status" value="1"/>
</dbReference>
<dbReference type="InterPro" id="IPR023827">
    <property type="entry name" value="Peptidase_S8_Asp-AS"/>
</dbReference>
<feature type="domain" description="Peptidase S8/S53" evidence="9">
    <location>
        <begin position="229"/>
        <end position="491"/>
    </location>
</feature>
<dbReference type="PROSITE" id="PS51318">
    <property type="entry name" value="TAT"/>
    <property type="match status" value="1"/>
</dbReference>
<evidence type="ECO:0000259" key="9">
    <source>
        <dbReference type="Pfam" id="PF00082"/>
    </source>
</evidence>
<dbReference type="PROSITE" id="PS00138">
    <property type="entry name" value="SUBTILASE_SER"/>
    <property type="match status" value="1"/>
</dbReference>
<feature type="chain" id="PRO_5008709894" evidence="8">
    <location>
        <begin position="33"/>
        <end position="1254"/>
    </location>
</feature>
<sequence>MRRTWRRRTLASAGVLAIAAAALSPLVPGASAAGEPRPIVGSAEHAQAQQSATVTLISGDRVRLTRTADGQPIAQMLPGDDGTVPDHETLRDGDNLYVFPATAAQALAANLVDRELFNVTGLVDQGFDDAHADAIRVIAEYDDGSRTVTDSTPTPTGASDSSALTSVNSLSYAVDKSDVEAAWAEFTDASSGAGNGLAKLWLDRALRATLADSTAQVGAPVAWQAGLHGAGSTVAVLDTGVDAGHSDLIGRIKASKDFTGSATGTDDRVGHGTHVASTVAGTGTASGGKERGVAPGADLLIGKVLNDSGAGFESQIIAGMQWAVANNADVVSMSLGSAEPTTTCDDPISQAVNELSGSSRSLFVIAAGNIGSRQNTVSSPGCATSALTVGAVDSTNATAQFSSRGPVGGTHVLKPEIAAPGVRILAAAAGGRGLYAYQTMSGTSMATPHVAGAAAIAKEANPTLTGAQLKDLLTSSADPAVAGAAQEVGAGRLDIARMLSQKVTGQSSVYGGAFAYPQTKAYEAKSLTYTNRGDASVDLRLSVERVTGNDGRPVNTPLLKLPQHVVVPARASVVVPVTVQLGANISDSALGDITARIVATDDSQRVSTAFNLYASAPSVTVTVSVVDRNGNLAAGSSSVDLVNTDTSKGERRFISGKVQTYTVRPGRYFLTSFAATPTPGTANPSAPASVAYLARPDVTIDKDTSFVLDARQAYPLTVSTEQPSELRSTTLTFERQWPNNWLHVGTLNIGPGTREIYAQITGKVANGDGSFEFGHWSRRITPLVSSMTTSDGLALHPLSPRPGVGNLDGQGTAEAVSVGAGTAADFAAVSVAGKVAVAHIPGGSDFPIQTRAAAVGAKALLVYRDDPGTWLPAAGFSATPLPVYSLSASEGAALGAELAAGPVTITWSAQAKSPYAYTLGFFSDGQLVTAQKHVVADSSLGRINATYSSMGATTDFGDMTVARRPSTVAFAPGGIDPLAMPNTRTEYLNADGTQWLKSVISSFPFGEVMGDRFRTFTPGQEVTDSWYGGILAPGVRNNSDGVPQMIGERQGELIGVAPTIWADSAGHWADAGGFGDLGKLELKRNGVTVGKSTYPYDVFKVPSEDSTYELTLTTEKIGAPAKFWKRSTLIETSWTFDSHEEPDVYSRPLPMLLPRLDLPGDGLKTVAAGSVTIPARVQANPGYPASAIESARVWTSTDGGITWVQGTTRLTSSGADLVVDHSGDSGKQVSLRVELTDAKGAKVSQTITRAYDVR</sequence>
<dbReference type="GO" id="GO:0006508">
    <property type="term" value="P:proteolysis"/>
    <property type="evidence" value="ECO:0007669"/>
    <property type="project" value="UniProtKB-KW"/>
</dbReference>
<dbReference type="GO" id="GO:0004252">
    <property type="term" value="F:serine-type endopeptidase activity"/>
    <property type="evidence" value="ECO:0007669"/>
    <property type="project" value="UniProtKB-UniRule"/>
</dbReference>
<proteinExistence type="inferred from homology"/>
<dbReference type="InterPro" id="IPR023828">
    <property type="entry name" value="Peptidase_S8_Ser-AS"/>
</dbReference>
<dbReference type="InterPro" id="IPR015500">
    <property type="entry name" value="Peptidase_S8_subtilisin-rel"/>
</dbReference>
<feature type="active site" description="Charge relay system" evidence="5 6">
    <location>
        <position position="444"/>
    </location>
</feature>
<evidence type="ECO:0000256" key="7">
    <source>
        <dbReference type="RuleBase" id="RU003355"/>
    </source>
</evidence>
<evidence type="ECO:0000256" key="4">
    <source>
        <dbReference type="ARBA" id="ARBA00022825"/>
    </source>
</evidence>
<evidence type="ECO:0000313" key="10">
    <source>
        <dbReference type="EMBL" id="SCF28463.1"/>
    </source>
</evidence>
<dbReference type="PROSITE" id="PS00137">
    <property type="entry name" value="SUBTILASE_HIS"/>
    <property type="match status" value="1"/>
</dbReference>
<dbReference type="PANTHER" id="PTHR43399">
    <property type="entry name" value="SUBTILISIN-RELATED"/>
    <property type="match status" value="1"/>
</dbReference>
<dbReference type="PANTHER" id="PTHR43399:SF4">
    <property type="entry name" value="CELL WALL-ASSOCIATED PROTEASE"/>
    <property type="match status" value="1"/>
</dbReference>